<dbReference type="Pfam" id="PF04654">
    <property type="entry name" value="DUF599"/>
    <property type="match status" value="1"/>
</dbReference>
<feature type="transmembrane region" description="Helical" evidence="1">
    <location>
        <begin position="118"/>
        <end position="136"/>
    </location>
</feature>
<evidence type="ECO:0000256" key="1">
    <source>
        <dbReference type="SAM" id="Phobius"/>
    </source>
</evidence>
<feature type="transmembrane region" description="Helical" evidence="1">
    <location>
        <begin position="186"/>
        <end position="214"/>
    </location>
</feature>
<keyword evidence="3" id="KW-1185">Reference proteome</keyword>
<name>A0ABV7HWT4_9GAMM</name>
<organism evidence="2 3">
    <name type="scientific">Gilvimarinus japonicus</name>
    <dbReference type="NCBI Taxonomy" id="1796469"/>
    <lineage>
        <taxon>Bacteria</taxon>
        <taxon>Pseudomonadati</taxon>
        <taxon>Pseudomonadota</taxon>
        <taxon>Gammaproteobacteria</taxon>
        <taxon>Cellvibrionales</taxon>
        <taxon>Cellvibrionaceae</taxon>
        <taxon>Gilvimarinus</taxon>
    </lineage>
</organism>
<dbReference type="InterPro" id="IPR006747">
    <property type="entry name" value="DUF599"/>
</dbReference>
<reference evidence="3" key="1">
    <citation type="journal article" date="2019" name="Int. J. Syst. Evol. Microbiol.">
        <title>The Global Catalogue of Microorganisms (GCM) 10K type strain sequencing project: providing services to taxonomists for standard genome sequencing and annotation.</title>
        <authorList>
            <consortium name="The Broad Institute Genomics Platform"/>
            <consortium name="The Broad Institute Genome Sequencing Center for Infectious Disease"/>
            <person name="Wu L."/>
            <person name="Ma J."/>
        </authorList>
    </citation>
    <scope>NUCLEOTIDE SEQUENCE [LARGE SCALE GENOMIC DNA]</scope>
    <source>
        <strain evidence="3">KCTC 52141</strain>
    </source>
</reference>
<gene>
    <name evidence="2" type="ORF">ACFOEB_15210</name>
</gene>
<accession>A0ABV7HWT4</accession>
<comment type="caution">
    <text evidence="2">The sequence shown here is derived from an EMBL/GenBank/DDBJ whole genome shotgun (WGS) entry which is preliminary data.</text>
</comment>
<feature type="transmembrane region" description="Helical" evidence="1">
    <location>
        <begin position="6"/>
        <end position="23"/>
    </location>
</feature>
<keyword evidence="1" id="KW-0812">Transmembrane</keyword>
<dbReference type="PANTHER" id="PTHR31881:SF6">
    <property type="entry name" value="OS09G0494600 PROTEIN"/>
    <property type="match status" value="1"/>
</dbReference>
<evidence type="ECO:0000313" key="3">
    <source>
        <dbReference type="Proteomes" id="UP001595548"/>
    </source>
</evidence>
<proteinExistence type="predicted"/>
<dbReference type="RefSeq" id="WP_382417837.1">
    <property type="nucleotide sequence ID" value="NZ_AP031500.1"/>
</dbReference>
<dbReference type="Proteomes" id="UP001595548">
    <property type="component" value="Unassembled WGS sequence"/>
</dbReference>
<dbReference type="EMBL" id="JBHRTL010000031">
    <property type="protein sequence ID" value="MFC3156560.1"/>
    <property type="molecule type" value="Genomic_DNA"/>
</dbReference>
<keyword evidence="1" id="KW-0472">Membrane</keyword>
<keyword evidence="1" id="KW-1133">Transmembrane helix</keyword>
<protein>
    <submittedName>
        <fullName evidence="2">DUF599 domain-containing protein</fullName>
    </submittedName>
</protein>
<dbReference type="PANTHER" id="PTHR31881">
    <property type="match status" value="1"/>
</dbReference>
<sequence>MTPHDYLNIGAAFWLLICWAGYARFARKRARTDHCLASVLHVYRKNWMIEMLSRENRIADTALIASLERNVSFLASTSILIIAGFVTIMASIDKVYITITALPFANEAMSAHQLQLKIILLLVIYVYAFFTLTWAMRQYGFCSILLGAAPAHDADISEDERRSYAVSTAKIIDQAGHSYNYGLRAYYFSLAILPWFFNTYFFIAAVGAVVFVLYRREFHSTTLNALMRELTATEAQKKER</sequence>
<evidence type="ECO:0000313" key="2">
    <source>
        <dbReference type="EMBL" id="MFC3156560.1"/>
    </source>
</evidence>